<evidence type="ECO:0000256" key="15">
    <source>
        <dbReference type="SAM" id="SignalP"/>
    </source>
</evidence>
<evidence type="ECO:0000256" key="9">
    <source>
        <dbReference type="ARBA" id="ARBA00022833"/>
    </source>
</evidence>
<dbReference type="Proteomes" id="UP000813461">
    <property type="component" value="Unassembled WGS sequence"/>
</dbReference>
<keyword evidence="6" id="KW-0479">Metal-binding</keyword>
<feature type="transmembrane region" description="Helical" evidence="14">
    <location>
        <begin position="514"/>
        <end position="534"/>
    </location>
</feature>
<keyword evidence="18" id="KW-1185">Reference proteome</keyword>
<keyword evidence="15" id="KW-0732">Signal</keyword>
<comment type="subcellular location">
    <subcellularLocation>
        <location evidence="2">Membrane</location>
        <topology evidence="2">Multi-pass membrane protein</topology>
    </subcellularLocation>
</comment>
<evidence type="ECO:0000256" key="7">
    <source>
        <dbReference type="ARBA" id="ARBA00022771"/>
    </source>
</evidence>
<dbReference type="Pfam" id="PF13639">
    <property type="entry name" value="zf-RING_2"/>
    <property type="match status" value="1"/>
</dbReference>
<keyword evidence="9" id="KW-0862">Zinc</keyword>
<dbReference type="GO" id="GO:0006511">
    <property type="term" value="P:ubiquitin-dependent protein catabolic process"/>
    <property type="evidence" value="ECO:0007669"/>
    <property type="project" value="TreeGrafter"/>
</dbReference>
<feature type="compositionally biased region" description="Basic and acidic residues" evidence="13">
    <location>
        <begin position="614"/>
        <end position="625"/>
    </location>
</feature>
<dbReference type="SUPFAM" id="SSF52025">
    <property type="entry name" value="PA domain"/>
    <property type="match status" value="1"/>
</dbReference>
<dbReference type="InterPro" id="IPR001841">
    <property type="entry name" value="Znf_RING"/>
</dbReference>
<dbReference type="PANTHER" id="PTHR45977:SF4">
    <property type="entry name" value="RING-TYPE DOMAIN-CONTAINING PROTEIN"/>
    <property type="match status" value="1"/>
</dbReference>
<dbReference type="GO" id="GO:0016020">
    <property type="term" value="C:membrane"/>
    <property type="evidence" value="ECO:0007669"/>
    <property type="project" value="UniProtKB-SubCell"/>
</dbReference>
<evidence type="ECO:0000256" key="6">
    <source>
        <dbReference type="ARBA" id="ARBA00022723"/>
    </source>
</evidence>
<comment type="catalytic activity">
    <reaction evidence="1">
        <text>S-ubiquitinyl-[E2 ubiquitin-conjugating enzyme]-L-cysteine + [acceptor protein]-L-lysine = [E2 ubiquitin-conjugating enzyme]-L-cysteine + N(6)-ubiquitinyl-[acceptor protein]-L-lysine.</text>
        <dbReference type="EC" id="2.3.2.27"/>
    </reaction>
</comment>
<dbReference type="CDD" id="cd04813">
    <property type="entry name" value="PA_1"/>
    <property type="match status" value="1"/>
</dbReference>
<feature type="compositionally biased region" description="Basic and acidic residues" evidence="13">
    <location>
        <begin position="760"/>
        <end position="771"/>
    </location>
</feature>
<dbReference type="OrthoDB" id="5357315at2759"/>
<feature type="compositionally biased region" description="Low complexity" evidence="13">
    <location>
        <begin position="321"/>
        <end position="330"/>
    </location>
</feature>
<dbReference type="PROSITE" id="PS50089">
    <property type="entry name" value="ZF_RING_2"/>
    <property type="match status" value="1"/>
</dbReference>
<dbReference type="EMBL" id="JAGMVJ010000022">
    <property type="protein sequence ID" value="KAH7073299.1"/>
    <property type="molecule type" value="Genomic_DNA"/>
</dbReference>
<evidence type="ECO:0000256" key="11">
    <source>
        <dbReference type="ARBA" id="ARBA00023136"/>
    </source>
</evidence>
<dbReference type="GO" id="GO:0061630">
    <property type="term" value="F:ubiquitin protein ligase activity"/>
    <property type="evidence" value="ECO:0007669"/>
    <property type="project" value="UniProtKB-EC"/>
</dbReference>
<feature type="region of interest" description="Disordered" evidence="13">
    <location>
        <begin position="418"/>
        <end position="442"/>
    </location>
</feature>
<evidence type="ECO:0000256" key="1">
    <source>
        <dbReference type="ARBA" id="ARBA00000900"/>
    </source>
</evidence>
<dbReference type="CDD" id="cd16454">
    <property type="entry name" value="RING-H2_PA-TM-RING"/>
    <property type="match status" value="1"/>
</dbReference>
<evidence type="ECO:0000256" key="12">
    <source>
        <dbReference type="PROSITE-ProRule" id="PRU00175"/>
    </source>
</evidence>
<feature type="compositionally biased region" description="Basic and acidic residues" evidence="13">
    <location>
        <begin position="142"/>
        <end position="155"/>
    </location>
</feature>
<proteinExistence type="predicted"/>
<dbReference type="GO" id="GO:0016567">
    <property type="term" value="P:protein ubiquitination"/>
    <property type="evidence" value="ECO:0007669"/>
    <property type="project" value="TreeGrafter"/>
</dbReference>
<sequence>MRPLRLLLSLSTCLVAVTLLLYVALGSQQDEELEQNSSRGKKKGFKALFSFTSPGSLFPPSAIISLTDDNSTFFLARPAAFGPSLPKDGLSSALWIGSGFGDDAFSKGELGCGDSPEWDDRNDELSRGSHSPYSSPDGAGTHTDRSDTRTRRSDHAAAAPTSVPTTDDGSDDHLRIPLSEHHTATTYKKPILKHADIQTLQESAEIEGKVVLLKRGGCGFLAKVLWAQKRGAVAVIVGDDVRGGGLIRMYAKGDTSNITISSIFTSHTTAHLLSSLLPRGARSGVLPGASAKLEASEDGQSHTRTAEISMVSSHPDSEAMQNSQTSSQTTATDDVHGGHKGHVWLESALNALGLSHDHEHTKGTHRPADTDHTPVASRQTSSIVRPIPMATPADFVIGKQDWRDPDLVPVLTSTSQFPAASSHSFTSDTKENPMPGSGEYSSQLMTDRERKAWWSKWFASREQTNPKGGRSISSITDANLNKVETNSRKPDQHEGLWVTLTPTNVSASPFFDTLLVLVVSPLVTLTVVYALLLLRSRIRRRRWRAPKSLVERLPVRTYHTISDSSSSATSSAATPTTPLLQHSPPQPSQPVETSSAGTGEEGAATSPSGQHGSRTKEEEKREHGLAEWRRRYGGRQKECVVCLDEYVDGVSQVMSLPCGHEFHAECITPWLVTRRRTCPICKGDVVRSLAQSYHDRLPSSSPTRSTFHLGNVDDVQSEAAETRNDSPSASLPMPISSPAAGSRSRDFDDDTEANWSGDEPGQRSRDARANRTTDFSTSVRDLSSTVSTVIWRGVEAVRNTTGFQRRPPEDVDRDR</sequence>
<dbReference type="PANTHER" id="PTHR45977">
    <property type="entry name" value="TARGET OF ERK KINASE MPK-1"/>
    <property type="match status" value="1"/>
</dbReference>
<evidence type="ECO:0000256" key="4">
    <source>
        <dbReference type="ARBA" id="ARBA00022679"/>
    </source>
</evidence>
<evidence type="ECO:0000256" key="3">
    <source>
        <dbReference type="ARBA" id="ARBA00012483"/>
    </source>
</evidence>
<evidence type="ECO:0000256" key="13">
    <source>
        <dbReference type="SAM" id="MobiDB-lite"/>
    </source>
</evidence>
<evidence type="ECO:0000313" key="17">
    <source>
        <dbReference type="EMBL" id="KAH7073299.1"/>
    </source>
</evidence>
<dbReference type="GO" id="GO:0008270">
    <property type="term" value="F:zinc ion binding"/>
    <property type="evidence" value="ECO:0007669"/>
    <property type="project" value="UniProtKB-KW"/>
</dbReference>
<dbReference type="InterPro" id="IPR013083">
    <property type="entry name" value="Znf_RING/FYVE/PHD"/>
</dbReference>
<keyword evidence="7 12" id="KW-0863">Zinc-finger</keyword>
<dbReference type="InterPro" id="IPR046450">
    <property type="entry name" value="PA_dom_sf"/>
</dbReference>
<accession>A0A8K0QX65</accession>
<dbReference type="SMART" id="SM00184">
    <property type="entry name" value="RING"/>
    <property type="match status" value="1"/>
</dbReference>
<evidence type="ECO:0000256" key="10">
    <source>
        <dbReference type="ARBA" id="ARBA00022989"/>
    </source>
</evidence>
<organism evidence="17 18">
    <name type="scientific">Paraphoma chrysanthemicola</name>
    <dbReference type="NCBI Taxonomy" id="798071"/>
    <lineage>
        <taxon>Eukaryota</taxon>
        <taxon>Fungi</taxon>
        <taxon>Dikarya</taxon>
        <taxon>Ascomycota</taxon>
        <taxon>Pezizomycotina</taxon>
        <taxon>Dothideomycetes</taxon>
        <taxon>Pleosporomycetidae</taxon>
        <taxon>Pleosporales</taxon>
        <taxon>Pleosporineae</taxon>
        <taxon>Phaeosphaeriaceae</taxon>
        <taxon>Paraphoma</taxon>
    </lineage>
</organism>
<evidence type="ECO:0000259" key="16">
    <source>
        <dbReference type="PROSITE" id="PS50089"/>
    </source>
</evidence>
<feature type="region of interest" description="Disordered" evidence="13">
    <location>
        <begin position="310"/>
        <end position="339"/>
    </location>
</feature>
<feature type="compositionally biased region" description="Basic and acidic residues" evidence="13">
    <location>
        <begin position="357"/>
        <end position="372"/>
    </location>
</feature>
<evidence type="ECO:0000256" key="8">
    <source>
        <dbReference type="ARBA" id="ARBA00022786"/>
    </source>
</evidence>
<dbReference type="InterPro" id="IPR003137">
    <property type="entry name" value="PA_domain"/>
</dbReference>
<protein>
    <recommendedName>
        <fullName evidence="3">RING-type E3 ubiquitin transferase</fullName>
        <ecNumber evidence="3">2.3.2.27</ecNumber>
    </recommendedName>
</protein>
<dbReference type="SUPFAM" id="SSF57850">
    <property type="entry name" value="RING/U-box"/>
    <property type="match status" value="1"/>
</dbReference>
<keyword evidence="10 14" id="KW-1133">Transmembrane helix</keyword>
<evidence type="ECO:0000256" key="2">
    <source>
        <dbReference type="ARBA" id="ARBA00004141"/>
    </source>
</evidence>
<dbReference type="FunFam" id="3.30.40.10:FF:000364">
    <property type="entry name" value="Protease-associated PA domain protein"/>
    <property type="match status" value="1"/>
</dbReference>
<feature type="region of interest" description="Disordered" evidence="13">
    <location>
        <begin position="357"/>
        <end position="380"/>
    </location>
</feature>
<name>A0A8K0QX65_9PLEO</name>
<dbReference type="AlphaFoldDB" id="A0A8K0QX65"/>
<feature type="compositionally biased region" description="Low complexity" evidence="13">
    <location>
        <begin position="564"/>
        <end position="583"/>
    </location>
</feature>
<keyword evidence="11 14" id="KW-0472">Membrane</keyword>
<feature type="region of interest" description="Disordered" evidence="13">
    <location>
        <begin position="111"/>
        <end position="175"/>
    </location>
</feature>
<feature type="region of interest" description="Disordered" evidence="13">
    <location>
        <begin position="560"/>
        <end position="625"/>
    </location>
</feature>
<feature type="domain" description="RING-type" evidence="16">
    <location>
        <begin position="639"/>
        <end position="682"/>
    </location>
</feature>
<feature type="region of interest" description="Disordered" evidence="13">
    <location>
        <begin position="716"/>
        <end position="779"/>
    </location>
</feature>
<gene>
    <name evidence="17" type="ORF">FB567DRAFT_196838</name>
</gene>
<feature type="signal peptide" evidence="15">
    <location>
        <begin position="1"/>
        <end position="28"/>
    </location>
</feature>
<keyword evidence="8" id="KW-0833">Ubl conjugation pathway</keyword>
<evidence type="ECO:0000256" key="5">
    <source>
        <dbReference type="ARBA" id="ARBA00022692"/>
    </source>
</evidence>
<dbReference type="EC" id="2.3.2.27" evidence="3"/>
<comment type="caution">
    <text evidence="17">The sequence shown here is derived from an EMBL/GenBank/DDBJ whole genome shotgun (WGS) entry which is preliminary data.</text>
</comment>
<evidence type="ECO:0000256" key="14">
    <source>
        <dbReference type="SAM" id="Phobius"/>
    </source>
</evidence>
<reference evidence="17" key="1">
    <citation type="journal article" date="2021" name="Nat. Commun.">
        <title>Genetic determinants of endophytism in the Arabidopsis root mycobiome.</title>
        <authorList>
            <person name="Mesny F."/>
            <person name="Miyauchi S."/>
            <person name="Thiergart T."/>
            <person name="Pickel B."/>
            <person name="Atanasova L."/>
            <person name="Karlsson M."/>
            <person name="Huettel B."/>
            <person name="Barry K.W."/>
            <person name="Haridas S."/>
            <person name="Chen C."/>
            <person name="Bauer D."/>
            <person name="Andreopoulos W."/>
            <person name="Pangilinan J."/>
            <person name="LaButti K."/>
            <person name="Riley R."/>
            <person name="Lipzen A."/>
            <person name="Clum A."/>
            <person name="Drula E."/>
            <person name="Henrissat B."/>
            <person name="Kohler A."/>
            <person name="Grigoriev I.V."/>
            <person name="Martin F.M."/>
            <person name="Hacquard S."/>
        </authorList>
    </citation>
    <scope>NUCLEOTIDE SEQUENCE</scope>
    <source>
        <strain evidence="17">MPI-SDFR-AT-0120</strain>
    </source>
</reference>
<dbReference type="Pfam" id="PF02225">
    <property type="entry name" value="PA"/>
    <property type="match status" value="1"/>
</dbReference>
<dbReference type="Gene3D" id="3.50.30.30">
    <property type="match status" value="1"/>
</dbReference>
<keyword evidence="5 14" id="KW-0812">Transmembrane</keyword>
<evidence type="ECO:0000313" key="18">
    <source>
        <dbReference type="Proteomes" id="UP000813461"/>
    </source>
</evidence>
<feature type="chain" id="PRO_5035453279" description="RING-type E3 ubiquitin transferase" evidence="15">
    <location>
        <begin position="29"/>
        <end position="815"/>
    </location>
</feature>
<keyword evidence="4" id="KW-0808">Transferase</keyword>
<feature type="compositionally biased region" description="Polar residues" evidence="13">
    <location>
        <begin position="418"/>
        <end position="427"/>
    </location>
</feature>
<dbReference type="Gene3D" id="3.30.40.10">
    <property type="entry name" value="Zinc/RING finger domain, C3HC4 (zinc finger)"/>
    <property type="match status" value="1"/>
</dbReference>